<evidence type="ECO:0000313" key="5">
    <source>
        <dbReference type="Proteomes" id="UP000464754"/>
    </source>
</evidence>
<dbReference type="Proteomes" id="UP000464754">
    <property type="component" value="Chromosome"/>
</dbReference>
<dbReference type="RefSeq" id="WP_163051924.1">
    <property type="nucleotide sequence ID" value="NZ_AP019695.1"/>
</dbReference>
<dbReference type="AlphaFoldDB" id="A0A6N4TJ55"/>
<dbReference type="Pfam" id="PF13362">
    <property type="entry name" value="Toprim_3"/>
    <property type="match status" value="1"/>
</dbReference>
<keyword evidence="5" id="KW-1185">Reference proteome</keyword>
<feature type="domain" description="Toprim" evidence="3">
    <location>
        <begin position="264"/>
        <end position="370"/>
    </location>
</feature>
<feature type="domain" description="DUF3991" evidence="2">
    <location>
        <begin position="156"/>
        <end position="226"/>
    </location>
</feature>
<dbReference type="KEGG" id="aarg:Aargi30884_15140"/>
<evidence type="ECO:0000259" key="2">
    <source>
        <dbReference type="Pfam" id="PF13154"/>
    </source>
</evidence>
<dbReference type="SUPFAM" id="SSF57783">
    <property type="entry name" value="Zinc beta-ribbon"/>
    <property type="match status" value="1"/>
</dbReference>
<feature type="region of interest" description="Disordered" evidence="1">
    <location>
        <begin position="413"/>
        <end position="434"/>
    </location>
</feature>
<dbReference type="InterPro" id="IPR025054">
    <property type="entry name" value="DUF3991"/>
</dbReference>
<sequence>MNIYQIYNMTNKERSELKERLNKQVDVMALAQELGYTLTKTGRTYSLAEHDSVIFFPKTNTFYRYSAGLGGGAVDFLNFVYGQDHLDQNLNYLKCLQIISERDDVKLDKDVIRTNDIEQSKERELTDSMSDQIKRHGILLKHLVNHKDDGIKNVYAYLIKTRKISPEVVRRFVNEGLIVQGRYNSLAKAKTCMFLGKNEYGLLCGINERGMHPEVKFQKSVPESNFRRGWIYDSKIDYQRLQRYTLYEGGKPSDILNMKGRTLLCAESNIEIMSIMTVLKEADVDIDKFAYLSCASISNYKSILETCRIYGYDDVVVMFNNDRKAEKEKNHNWGKEAAQRTIIKLDEIGIKAREVYPPKDFNDWNDFCKSNDNFHMLSVEAARKMDSRGVLPEKKEMTLNNLGGIGGMVERARKKKDEIRKEDSKRVKENYLER</sequence>
<evidence type="ECO:0000256" key="1">
    <source>
        <dbReference type="SAM" id="MobiDB-lite"/>
    </source>
</evidence>
<gene>
    <name evidence="4" type="ORF">Aargi30884_15140</name>
</gene>
<feature type="compositionally biased region" description="Basic and acidic residues" evidence="1">
    <location>
        <begin position="415"/>
        <end position="434"/>
    </location>
</feature>
<accession>A0A6N4TJ55</accession>
<name>A0A6N4TJ55_9FIRM</name>
<reference evidence="5" key="1">
    <citation type="submission" date="2019-05" db="EMBL/GenBank/DDBJ databases">
        <title>Complete genome sequencing of Absiella argi strain JCM 30884.</title>
        <authorList>
            <person name="Sakamoto M."/>
            <person name="Murakami T."/>
            <person name="Mori H."/>
        </authorList>
    </citation>
    <scope>NUCLEOTIDE SEQUENCE [LARGE SCALE GENOMIC DNA]</scope>
    <source>
        <strain evidence="5">JCM 30884</strain>
    </source>
</reference>
<evidence type="ECO:0000313" key="4">
    <source>
        <dbReference type="EMBL" id="BBK22611.1"/>
    </source>
</evidence>
<proteinExistence type="predicted"/>
<organism evidence="4 5">
    <name type="scientific">Amedibacterium intestinale</name>
    <dbReference type="NCBI Taxonomy" id="2583452"/>
    <lineage>
        <taxon>Bacteria</taxon>
        <taxon>Bacillati</taxon>
        <taxon>Bacillota</taxon>
        <taxon>Erysipelotrichia</taxon>
        <taxon>Erysipelotrichales</taxon>
        <taxon>Erysipelotrichaceae</taxon>
        <taxon>Amedibacterium</taxon>
    </lineage>
</organism>
<evidence type="ECO:0000259" key="3">
    <source>
        <dbReference type="Pfam" id="PF13362"/>
    </source>
</evidence>
<dbReference type="Pfam" id="PF13154">
    <property type="entry name" value="DUF3991"/>
    <property type="match status" value="1"/>
</dbReference>
<dbReference type="InterPro" id="IPR006171">
    <property type="entry name" value="TOPRIM_dom"/>
</dbReference>
<dbReference type="EMBL" id="AP019695">
    <property type="protein sequence ID" value="BBK22611.1"/>
    <property type="molecule type" value="Genomic_DNA"/>
</dbReference>
<evidence type="ECO:0008006" key="6">
    <source>
        <dbReference type="Google" id="ProtNLM"/>
    </source>
</evidence>
<protein>
    <recommendedName>
        <fullName evidence="6">DUF3991 domain-containing protein</fullName>
    </recommendedName>
</protein>